<name>A0A8E5MEH4_USTVR</name>
<evidence type="ECO:0000313" key="4">
    <source>
        <dbReference type="Proteomes" id="UP000027002"/>
    </source>
</evidence>
<accession>A0A8E5MEH4</accession>
<proteinExistence type="predicted"/>
<dbReference type="Proteomes" id="UP000027002">
    <property type="component" value="Chromosome 1"/>
</dbReference>
<dbReference type="EMBL" id="CP072753">
    <property type="protein sequence ID" value="QUC16356.1"/>
    <property type="molecule type" value="Genomic_DNA"/>
</dbReference>
<evidence type="ECO:0000256" key="2">
    <source>
        <dbReference type="SAM" id="SignalP"/>
    </source>
</evidence>
<evidence type="ECO:0000313" key="3">
    <source>
        <dbReference type="EMBL" id="QUC16356.1"/>
    </source>
</evidence>
<dbReference type="OrthoDB" id="4960696at2759"/>
<keyword evidence="1" id="KW-0812">Transmembrane</keyword>
<feature type="signal peptide" evidence="2">
    <location>
        <begin position="1"/>
        <end position="21"/>
    </location>
</feature>
<keyword evidence="1" id="KW-0472">Membrane</keyword>
<dbReference type="KEGG" id="uvi:66061375"/>
<keyword evidence="1" id="KW-1133">Transmembrane helix</keyword>
<organism evidence="3 4">
    <name type="scientific">Ustilaginoidea virens</name>
    <name type="common">Rice false smut fungus</name>
    <name type="synonym">Villosiclava virens</name>
    <dbReference type="NCBI Taxonomy" id="1159556"/>
    <lineage>
        <taxon>Eukaryota</taxon>
        <taxon>Fungi</taxon>
        <taxon>Dikarya</taxon>
        <taxon>Ascomycota</taxon>
        <taxon>Pezizomycotina</taxon>
        <taxon>Sordariomycetes</taxon>
        <taxon>Hypocreomycetidae</taxon>
        <taxon>Hypocreales</taxon>
        <taxon>Clavicipitaceae</taxon>
        <taxon>Ustilaginoidea</taxon>
    </lineage>
</organism>
<dbReference type="AlphaFoldDB" id="A0A8E5MEH4"/>
<protein>
    <submittedName>
        <fullName evidence="3">Uncharacterized protein</fullName>
    </submittedName>
</protein>
<keyword evidence="2" id="KW-0732">Signal</keyword>
<gene>
    <name evidence="3" type="ORF">UV8b_00597</name>
</gene>
<dbReference type="GeneID" id="66061375"/>
<dbReference type="RefSeq" id="XP_042994029.1">
    <property type="nucleotide sequence ID" value="XM_043138095.1"/>
</dbReference>
<feature type="transmembrane region" description="Helical" evidence="1">
    <location>
        <begin position="100"/>
        <end position="127"/>
    </location>
</feature>
<keyword evidence="4" id="KW-1185">Reference proteome</keyword>
<evidence type="ECO:0000256" key="1">
    <source>
        <dbReference type="SAM" id="Phobius"/>
    </source>
</evidence>
<sequence>MSSGPGWVAAVLTCFYGLAAAKPLLGGYRRAVNATATLKLQPVWILTEIPIAIQTYFAASTELTICDGLTISITRPSAVSTVLTITRTRSTTISSASSRAVLAVSSTITITITIIIVITAITVITSFRQLANPNRHRHQQRRRYRPRHRFSNKHGRFGQRYFFVSSTAWHQHSCRPELQQCGKLC</sequence>
<feature type="chain" id="PRO_5034209890" evidence="2">
    <location>
        <begin position="22"/>
        <end position="185"/>
    </location>
</feature>
<reference evidence="3" key="1">
    <citation type="submission" date="2020-03" db="EMBL/GenBank/DDBJ databases">
        <title>A mixture of massive structural variations and highly conserved coding sequences in Ustilaginoidea virens genome.</title>
        <authorList>
            <person name="Zhang K."/>
            <person name="Zhao Z."/>
            <person name="Zhang Z."/>
            <person name="Li Y."/>
            <person name="Hsiang T."/>
            <person name="Sun W."/>
        </authorList>
    </citation>
    <scope>NUCLEOTIDE SEQUENCE</scope>
    <source>
        <strain evidence="3">UV-8b</strain>
    </source>
</reference>